<name>X0RZ06_9ZZZZ</name>
<evidence type="ECO:0000313" key="1">
    <source>
        <dbReference type="EMBL" id="GAF74003.1"/>
    </source>
</evidence>
<comment type="caution">
    <text evidence="1">The sequence shown here is derived from an EMBL/GenBank/DDBJ whole genome shotgun (WGS) entry which is preliminary data.</text>
</comment>
<organism evidence="1">
    <name type="scientific">marine sediment metagenome</name>
    <dbReference type="NCBI Taxonomy" id="412755"/>
    <lineage>
        <taxon>unclassified sequences</taxon>
        <taxon>metagenomes</taxon>
        <taxon>ecological metagenomes</taxon>
    </lineage>
</organism>
<dbReference type="EMBL" id="BARS01008101">
    <property type="protein sequence ID" value="GAF74003.1"/>
    <property type="molecule type" value="Genomic_DNA"/>
</dbReference>
<dbReference type="AlphaFoldDB" id="X0RZ06"/>
<gene>
    <name evidence="1" type="ORF">S01H1_15525</name>
</gene>
<sequence length="82" mass="9286">MSEENYDKKDLEASLRRAFVDGGFKEILIDGHEARSKFLRDAINHGLNRGWLQVTSQINESQYTAVNYGLTDGGRKYFGLAC</sequence>
<protein>
    <submittedName>
        <fullName evidence="1">Uncharacterized protein</fullName>
    </submittedName>
</protein>
<proteinExistence type="predicted"/>
<accession>X0RZ06</accession>
<reference evidence="1" key="1">
    <citation type="journal article" date="2014" name="Front. Microbiol.">
        <title>High frequency of phylogenetically diverse reductive dehalogenase-homologous genes in deep subseafloor sedimentary metagenomes.</title>
        <authorList>
            <person name="Kawai M."/>
            <person name="Futagami T."/>
            <person name="Toyoda A."/>
            <person name="Takaki Y."/>
            <person name="Nishi S."/>
            <person name="Hori S."/>
            <person name="Arai W."/>
            <person name="Tsubouchi T."/>
            <person name="Morono Y."/>
            <person name="Uchiyama I."/>
            <person name="Ito T."/>
            <person name="Fujiyama A."/>
            <person name="Inagaki F."/>
            <person name="Takami H."/>
        </authorList>
    </citation>
    <scope>NUCLEOTIDE SEQUENCE</scope>
    <source>
        <strain evidence="1">Expedition CK06-06</strain>
    </source>
</reference>